<accession>A0AAD8V9M0</accession>
<evidence type="ECO:0000313" key="1">
    <source>
        <dbReference type="EMBL" id="KAK1598129.1"/>
    </source>
</evidence>
<dbReference type="AlphaFoldDB" id="A0AAD8V9M0"/>
<dbReference type="EMBL" id="JAUUTY010000616">
    <property type="protein sequence ID" value="KAK1598129.1"/>
    <property type="molecule type" value="Genomic_DNA"/>
</dbReference>
<sequence length="202" mass="22265">MEGAGHVEGGGEIVIQQQMVREASSGSSANLQFPILTRGGYTSSAMVIEVNLQAASLLDAIEDNGVSRVDDKKTMAALLQSTPADMHCMLIGKGSTKAAWEAIKFQYQGPDRDGEKVQDFTIRISNLSAMMRSLGDSVDEEHIVCKFLSVVPTRFAQIAFSMETLLDPSKMTVEEVTGHLRAIEERLRRPRKQWHQRPAPPH</sequence>
<proteinExistence type="predicted"/>
<organism evidence="1 2">
    <name type="scientific">Lolium multiflorum</name>
    <name type="common">Italian ryegrass</name>
    <name type="synonym">Lolium perenne subsp. multiflorum</name>
    <dbReference type="NCBI Taxonomy" id="4521"/>
    <lineage>
        <taxon>Eukaryota</taxon>
        <taxon>Viridiplantae</taxon>
        <taxon>Streptophyta</taxon>
        <taxon>Embryophyta</taxon>
        <taxon>Tracheophyta</taxon>
        <taxon>Spermatophyta</taxon>
        <taxon>Magnoliopsida</taxon>
        <taxon>Liliopsida</taxon>
        <taxon>Poales</taxon>
        <taxon>Poaceae</taxon>
        <taxon>BOP clade</taxon>
        <taxon>Pooideae</taxon>
        <taxon>Poodae</taxon>
        <taxon>Poeae</taxon>
        <taxon>Poeae Chloroplast Group 2 (Poeae type)</taxon>
        <taxon>Loliodinae</taxon>
        <taxon>Loliinae</taxon>
        <taxon>Lolium</taxon>
    </lineage>
</organism>
<dbReference type="Proteomes" id="UP001231189">
    <property type="component" value="Unassembled WGS sequence"/>
</dbReference>
<reference evidence="1" key="1">
    <citation type="submission" date="2023-07" db="EMBL/GenBank/DDBJ databases">
        <title>A chromosome-level genome assembly of Lolium multiflorum.</title>
        <authorList>
            <person name="Chen Y."/>
            <person name="Copetti D."/>
            <person name="Kolliker R."/>
            <person name="Studer B."/>
        </authorList>
    </citation>
    <scope>NUCLEOTIDE SEQUENCE</scope>
    <source>
        <strain evidence="1">02402/16</strain>
        <tissue evidence="1">Leaf</tissue>
    </source>
</reference>
<protein>
    <recommendedName>
        <fullName evidence="3">Gag-pol polyprotein</fullName>
    </recommendedName>
</protein>
<evidence type="ECO:0000313" key="2">
    <source>
        <dbReference type="Proteomes" id="UP001231189"/>
    </source>
</evidence>
<keyword evidence="2" id="KW-1185">Reference proteome</keyword>
<evidence type="ECO:0008006" key="3">
    <source>
        <dbReference type="Google" id="ProtNLM"/>
    </source>
</evidence>
<gene>
    <name evidence="1" type="ORF">QYE76_018691</name>
</gene>
<comment type="caution">
    <text evidence="1">The sequence shown here is derived from an EMBL/GenBank/DDBJ whole genome shotgun (WGS) entry which is preliminary data.</text>
</comment>
<name>A0AAD8V9M0_LOLMU</name>